<dbReference type="Proteomes" id="UP001597049">
    <property type="component" value="Unassembled WGS sequence"/>
</dbReference>
<feature type="transmembrane region" description="Helical" evidence="1">
    <location>
        <begin position="243"/>
        <end position="271"/>
    </location>
</feature>
<keyword evidence="5" id="KW-1185">Reference proteome</keyword>
<keyword evidence="4" id="KW-0328">Glycosyltransferase</keyword>
<proteinExistence type="predicted"/>
<keyword evidence="1" id="KW-1133">Transmembrane helix</keyword>
<keyword evidence="1" id="KW-0812">Transmembrane</keyword>
<dbReference type="Pfam" id="PF00535">
    <property type="entry name" value="Glycos_transf_2"/>
    <property type="match status" value="1"/>
</dbReference>
<dbReference type="EMBL" id="JBHTIV010000010">
    <property type="protein sequence ID" value="MFD0932834.1"/>
    <property type="molecule type" value="Genomic_DNA"/>
</dbReference>
<dbReference type="InterPro" id="IPR001173">
    <property type="entry name" value="Glyco_trans_2-like"/>
</dbReference>
<evidence type="ECO:0000259" key="3">
    <source>
        <dbReference type="Pfam" id="PF13632"/>
    </source>
</evidence>
<feature type="domain" description="Glycosyltransferase 2-like" evidence="3">
    <location>
        <begin position="162"/>
        <end position="274"/>
    </location>
</feature>
<dbReference type="GO" id="GO:0016757">
    <property type="term" value="F:glycosyltransferase activity"/>
    <property type="evidence" value="ECO:0007669"/>
    <property type="project" value="UniProtKB-KW"/>
</dbReference>
<dbReference type="SUPFAM" id="SSF53448">
    <property type="entry name" value="Nucleotide-diphospho-sugar transferases"/>
    <property type="match status" value="1"/>
</dbReference>
<evidence type="ECO:0000313" key="5">
    <source>
        <dbReference type="Proteomes" id="UP001597049"/>
    </source>
</evidence>
<reference evidence="5" key="1">
    <citation type="journal article" date="2019" name="Int. J. Syst. Evol. Microbiol.">
        <title>The Global Catalogue of Microorganisms (GCM) 10K type strain sequencing project: providing services to taxonomists for standard genome sequencing and annotation.</title>
        <authorList>
            <consortium name="The Broad Institute Genomics Platform"/>
            <consortium name="The Broad Institute Genome Sequencing Center for Infectious Disease"/>
            <person name="Wu L."/>
            <person name="Ma J."/>
        </authorList>
    </citation>
    <scope>NUCLEOTIDE SEQUENCE [LARGE SCALE GENOMIC DNA]</scope>
    <source>
        <strain evidence="5">CCUG 56752</strain>
    </source>
</reference>
<dbReference type="RefSeq" id="WP_379658143.1">
    <property type="nucleotide sequence ID" value="NZ_JBHTIV010000010.1"/>
</dbReference>
<gene>
    <name evidence="4" type="ORF">ACFQ0R_09535</name>
</gene>
<keyword evidence="1" id="KW-0472">Membrane</keyword>
<dbReference type="EC" id="2.4.-.-" evidence="4"/>
<evidence type="ECO:0000259" key="2">
    <source>
        <dbReference type="Pfam" id="PF00535"/>
    </source>
</evidence>
<name>A0ABW3GWB0_9FLAO</name>
<comment type="caution">
    <text evidence="4">The sequence shown here is derived from an EMBL/GenBank/DDBJ whole genome shotgun (WGS) entry which is preliminary data.</text>
</comment>
<dbReference type="InterPro" id="IPR029044">
    <property type="entry name" value="Nucleotide-diphossugar_trans"/>
</dbReference>
<evidence type="ECO:0000313" key="4">
    <source>
        <dbReference type="EMBL" id="MFD0932834.1"/>
    </source>
</evidence>
<feature type="transmembrane region" description="Helical" evidence="1">
    <location>
        <begin position="291"/>
        <end position="315"/>
    </location>
</feature>
<keyword evidence="4" id="KW-0808">Transferase</keyword>
<sequence>MVELYFSFIIPVYNRPQEIKELLESLSLIDNAFEVVIVEDGSQNTCEDVVDEYKDKLNISYYFKENSGPGDSRNFGMHRAKGNYFIILDSDVIVPEKYLKTVSTALSTNYLDCFGSGDKALDSFSSVQKAIDFSMTSLITTGGIRGGKQSKISRSYEPRSFNMGISRAAFLASGGFGRIHPGEDPDLSIRLKKLKFKVGYIHGAHVYHKRRTDFNKFALQVYKFGLARPILISRYPETSKLTYWFPFFYTIGLLIGLVLLLFKLYFIIYFYALYNFLVFVDSFVDYKNLKIALLSLIATNIQFSSYGLGFISSYIKICILKKIPEKTFPKLFFDK</sequence>
<evidence type="ECO:0000256" key="1">
    <source>
        <dbReference type="SAM" id="Phobius"/>
    </source>
</evidence>
<protein>
    <submittedName>
        <fullName evidence="4">Glycosyltransferase</fullName>
        <ecNumber evidence="4">2.4.-.-</ecNumber>
    </submittedName>
</protein>
<accession>A0ABW3GWB0</accession>
<feature type="domain" description="Glycosyltransferase 2-like" evidence="2">
    <location>
        <begin position="7"/>
        <end position="124"/>
    </location>
</feature>
<dbReference type="PANTHER" id="PTHR22916">
    <property type="entry name" value="GLYCOSYLTRANSFERASE"/>
    <property type="match status" value="1"/>
</dbReference>
<dbReference type="Pfam" id="PF13632">
    <property type="entry name" value="Glyco_trans_2_3"/>
    <property type="match status" value="1"/>
</dbReference>
<dbReference type="PANTHER" id="PTHR22916:SF64">
    <property type="entry name" value="TRANSFERASE, PUTATIVE-RELATED"/>
    <property type="match status" value="1"/>
</dbReference>
<dbReference type="Gene3D" id="3.90.550.10">
    <property type="entry name" value="Spore Coat Polysaccharide Biosynthesis Protein SpsA, Chain A"/>
    <property type="match status" value="1"/>
</dbReference>
<organism evidence="4 5">
    <name type="scientific">Psychroflexus salinarum</name>
    <dbReference type="NCBI Taxonomy" id="546024"/>
    <lineage>
        <taxon>Bacteria</taxon>
        <taxon>Pseudomonadati</taxon>
        <taxon>Bacteroidota</taxon>
        <taxon>Flavobacteriia</taxon>
        <taxon>Flavobacteriales</taxon>
        <taxon>Flavobacteriaceae</taxon>
        <taxon>Psychroflexus</taxon>
    </lineage>
</organism>